<proteinExistence type="predicted"/>
<name>A0A1H9UB69_9CORY</name>
<keyword evidence="2" id="KW-1185">Reference proteome</keyword>
<gene>
    <name evidence="1" type="ORF">SAMN05661109_01775</name>
</gene>
<accession>A0A1H9UB69</accession>
<evidence type="ECO:0000313" key="2">
    <source>
        <dbReference type="Proteomes" id="UP000198929"/>
    </source>
</evidence>
<dbReference type="RefSeq" id="WP_092259238.1">
    <property type="nucleotide sequence ID" value="NZ_CP047199.1"/>
</dbReference>
<sequence>MWIDSYVDNTAVDADAYVTFRELVGRFYSAAYDETYSETIAKIADGATPETEEDLVSLASWVSGTALVKLLELLADSCDSSAGPRICAHVNVDGTSFVENPTLLTSVSGELREASQQIGDGIKVPKFLSG</sequence>
<organism evidence="1 2">
    <name type="scientific">Corynebacterium cystitidis DSM 20524</name>
    <dbReference type="NCBI Taxonomy" id="1121357"/>
    <lineage>
        <taxon>Bacteria</taxon>
        <taxon>Bacillati</taxon>
        <taxon>Actinomycetota</taxon>
        <taxon>Actinomycetes</taxon>
        <taxon>Mycobacteriales</taxon>
        <taxon>Corynebacteriaceae</taxon>
        <taxon>Corynebacterium</taxon>
    </lineage>
</organism>
<evidence type="ECO:0000313" key="1">
    <source>
        <dbReference type="EMBL" id="SES06780.1"/>
    </source>
</evidence>
<reference evidence="2" key="1">
    <citation type="submission" date="2016-10" db="EMBL/GenBank/DDBJ databases">
        <authorList>
            <person name="Varghese N."/>
            <person name="Submissions S."/>
        </authorList>
    </citation>
    <scope>NUCLEOTIDE SEQUENCE [LARGE SCALE GENOMIC DNA]</scope>
    <source>
        <strain evidence="2">DSM 20524</strain>
    </source>
</reference>
<dbReference type="AlphaFoldDB" id="A0A1H9UB69"/>
<protein>
    <submittedName>
        <fullName evidence="1">Uncharacterized protein</fullName>
    </submittedName>
</protein>
<dbReference type="STRING" id="1121357.SAMN05661109_01775"/>
<dbReference type="EMBL" id="FOGQ01000007">
    <property type="protein sequence ID" value="SES06780.1"/>
    <property type="molecule type" value="Genomic_DNA"/>
</dbReference>
<dbReference type="Proteomes" id="UP000198929">
    <property type="component" value="Unassembled WGS sequence"/>
</dbReference>